<keyword evidence="2 11" id="KW-0812">Transmembrane</keyword>
<dbReference type="Pfam" id="PF01094">
    <property type="entry name" value="ANF_receptor"/>
    <property type="match status" value="2"/>
</dbReference>
<feature type="compositionally biased region" description="Basic and acidic residues" evidence="10">
    <location>
        <begin position="140"/>
        <end position="149"/>
    </location>
</feature>
<evidence type="ECO:0000313" key="13">
    <source>
        <dbReference type="EMBL" id="KAF9408158.1"/>
    </source>
</evidence>
<dbReference type="SUPFAM" id="SSF57716">
    <property type="entry name" value="Glucocorticoid receptor-like (DNA-binding domain)"/>
    <property type="match status" value="1"/>
</dbReference>
<dbReference type="Proteomes" id="UP000648187">
    <property type="component" value="Unassembled WGS sequence"/>
</dbReference>
<keyword evidence="14" id="KW-1185">Reference proteome</keyword>
<dbReference type="InterPro" id="IPR052612">
    <property type="entry name" value="ANP_Clearance_Receptor"/>
</dbReference>
<dbReference type="GO" id="GO:0003677">
    <property type="term" value="F:DNA binding"/>
    <property type="evidence" value="ECO:0007669"/>
    <property type="project" value="UniProtKB-UniRule"/>
</dbReference>
<feature type="region of interest" description="Disordered" evidence="10">
    <location>
        <begin position="127"/>
        <end position="149"/>
    </location>
</feature>
<dbReference type="InterPro" id="IPR028082">
    <property type="entry name" value="Peripla_BP_I"/>
</dbReference>
<comment type="caution">
    <text evidence="13">The sequence shown here is derived from an EMBL/GenBank/DDBJ whole genome shotgun (WGS) entry which is preliminary data.</text>
</comment>
<accession>A0A835G874</accession>
<organism evidence="13 14">
    <name type="scientific">Spodoptera exigua</name>
    <name type="common">Beet armyworm</name>
    <name type="synonym">Noctua fulgens</name>
    <dbReference type="NCBI Taxonomy" id="7107"/>
    <lineage>
        <taxon>Eukaryota</taxon>
        <taxon>Metazoa</taxon>
        <taxon>Ecdysozoa</taxon>
        <taxon>Arthropoda</taxon>
        <taxon>Hexapoda</taxon>
        <taxon>Insecta</taxon>
        <taxon>Pterygota</taxon>
        <taxon>Neoptera</taxon>
        <taxon>Endopterygota</taxon>
        <taxon>Lepidoptera</taxon>
        <taxon>Glossata</taxon>
        <taxon>Ditrysia</taxon>
        <taxon>Noctuoidea</taxon>
        <taxon>Noctuidae</taxon>
        <taxon>Amphipyrinae</taxon>
        <taxon>Spodoptera</taxon>
    </lineage>
</organism>
<evidence type="ECO:0000256" key="11">
    <source>
        <dbReference type="SAM" id="Phobius"/>
    </source>
</evidence>
<evidence type="ECO:0000256" key="7">
    <source>
        <dbReference type="ARBA" id="ARBA00023125"/>
    </source>
</evidence>
<name>A0A835G874_SPOEX</name>
<comment type="subcellular location">
    <subcellularLocation>
        <location evidence="1">Membrane</location>
    </subcellularLocation>
</comment>
<evidence type="ECO:0000256" key="6">
    <source>
        <dbReference type="ARBA" id="ARBA00022989"/>
    </source>
</evidence>
<dbReference type="Gene3D" id="3.40.50.2300">
    <property type="match status" value="4"/>
</dbReference>
<evidence type="ECO:0000313" key="14">
    <source>
        <dbReference type="Proteomes" id="UP000648187"/>
    </source>
</evidence>
<evidence type="ECO:0000256" key="5">
    <source>
        <dbReference type="ARBA" id="ARBA00022833"/>
    </source>
</evidence>
<dbReference type="PANTHER" id="PTHR44755">
    <property type="entry name" value="NATRIURETIC PEPTIDE RECEPTOR 3-RELATED"/>
    <property type="match status" value="1"/>
</dbReference>
<dbReference type="GO" id="GO:0038023">
    <property type="term" value="F:signaling receptor activity"/>
    <property type="evidence" value="ECO:0007669"/>
    <property type="project" value="TreeGrafter"/>
</dbReference>
<dbReference type="PANTHER" id="PTHR44755:SF11">
    <property type="entry name" value="ATRIAL NATRIURETIC PEPTIDE RECEPTOR 3 ISOFORM X1"/>
    <property type="match status" value="1"/>
</dbReference>
<keyword evidence="3" id="KW-0479">Metal-binding</keyword>
<dbReference type="EMBL" id="JACKWZ010000403">
    <property type="protein sequence ID" value="KAF9408158.1"/>
    <property type="molecule type" value="Genomic_DNA"/>
</dbReference>
<evidence type="ECO:0000259" key="12">
    <source>
        <dbReference type="PROSITE" id="PS50950"/>
    </source>
</evidence>
<keyword evidence="8 11" id="KW-0472">Membrane</keyword>
<feature type="region of interest" description="Disordered" evidence="10">
    <location>
        <begin position="613"/>
        <end position="638"/>
    </location>
</feature>
<keyword evidence="4 9" id="KW-0863">Zinc-finger</keyword>
<evidence type="ECO:0000256" key="9">
    <source>
        <dbReference type="PROSITE-ProRule" id="PRU00309"/>
    </source>
</evidence>
<dbReference type="GO" id="GO:0008270">
    <property type="term" value="F:zinc ion binding"/>
    <property type="evidence" value="ECO:0007669"/>
    <property type="project" value="UniProtKB-KW"/>
</dbReference>
<keyword evidence="6 11" id="KW-1133">Transmembrane helix</keyword>
<protein>
    <recommendedName>
        <fullName evidence="12">THAP-type domain-containing protein</fullName>
    </recommendedName>
</protein>
<dbReference type="GO" id="GO:0016020">
    <property type="term" value="C:membrane"/>
    <property type="evidence" value="ECO:0007669"/>
    <property type="project" value="UniProtKB-SubCell"/>
</dbReference>
<dbReference type="SUPFAM" id="SSF53822">
    <property type="entry name" value="Periplasmic binding protein-like I"/>
    <property type="match status" value="2"/>
</dbReference>
<dbReference type="InterPro" id="IPR006612">
    <property type="entry name" value="THAP_Znf"/>
</dbReference>
<evidence type="ECO:0000256" key="10">
    <source>
        <dbReference type="SAM" id="MobiDB-lite"/>
    </source>
</evidence>
<feature type="compositionally biased region" description="Polar residues" evidence="10">
    <location>
        <begin position="628"/>
        <end position="638"/>
    </location>
</feature>
<dbReference type="AlphaFoldDB" id="A0A835G874"/>
<evidence type="ECO:0000256" key="4">
    <source>
        <dbReference type="ARBA" id="ARBA00022771"/>
    </source>
</evidence>
<gene>
    <name evidence="13" type="ORF">HW555_012065</name>
</gene>
<dbReference type="PROSITE" id="PS50950">
    <property type="entry name" value="ZF_THAP"/>
    <property type="match status" value="1"/>
</dbReference>
<evidence type="ECO:0000256" key="1">
    <source>
        <dbReference type="ARBA" id="ARBA00004370"/>
    </source>
</evidence>
<proteinExistence type="predicted"/>
<evidence type="ECO:0000256" key="2">
    <source>
        <dbReference type="ARBA" id="ARBA00022692"/>
    </source>
</evidence>
<dbReference type="InterPro" id="IPR001828">
    <property type="entry name" value="ANF_lig-bd_rcpt"/>
</dbReference>
<feature type="transmembrane region" description="Helical" evidence="11">
    <location>
        <begin position="67"/>
        <end position="85"/>
    </location>
</feature>
<evidence type="ECO:0000256" key="3">
    <source>
        <dbReference type="ARBA" id="ARBA00022723"/>
    </source>
</evidence>
<dbReference type="GO" id="GO:0007165">
    <property type="term" value="P:signal transduction"/>
    <property type="evidence" value="ECO:0007669"/>
    <property type="project" value="TreeGrafter"/>
</dbReference>
<reference evidence="13" key="1">
    <citation type="submission" date="2020-08" db="EMBL/GenBank/DDBJ databases">
        <title>Spodoptera exigua strain:BAW_Kor-Di-RS1 Genome sequencing and assembly.</title>
        <authorList>
            <person name="Kim J."/>
            <person name="Nam H.Y."/>
            <person name="Kwon M."/>
            <person name="Choi J.H."/>
            <person name="Cho S.R."/>
            <person name="Kim G.-H."/>
        </authorList>
    </citation>
    <scope>NUCLEOTIDE SEQUENCE</scope>
    <source>
        <strain evidence="13">BAW_Kor-Di-RS1</strain>
        <tissue evidence="13">Whole-body</tissue>
    </source>
</reference>
<dbReference type="Pfam" id="PF05485">
    <property type="entry name" value="THAP"/>
    <property type="match status" value="1"/>
</dbReference>
<feature type="domain" description="THAP-type" evidence="12">
    <location>
        <begin position="492"/>
        <end position="577"/>
    </location>
</feature>
<keyword evidence="5" id="KW-0862">Zinc</keyword>
<evidence type="ECO:0000256" key="8">
    <source>
        <dbReference type="ARBA" id="ARBA00023136"/>
    </source>
</evidence>
<keyword evidence="7 9" id="KW-0238">DNA-binding</keyword>
<dbReference type="GO" id="GO:0017046">
    <property type="term" value="F:peptide hormone binding"/>
    <property type="evidence" value="ECO:0007669"/>
    <property type="project" value="TreeGrafter"/>
</dbReference>
<sequence length="1030" mass="116302">MIEEIVHTILPSTRTLRCKKKPYENPANYRKEGNRNKDVNASEHFGELGVSVDNAKTHAFKIPRFKMPMLMSFLIFYVCVLNVIISCDVSINNVNIKERKGGLYEREAIREKPKYWYGYRHDGHEGYGKNLRKSRASTKRQTDNGKPEKYPEAQEFLKYDDYIKDKNDVPNATDYPTYFHMGNYYIRDDSQAVGHPHDLASHPYFVKNIQFNLRPERHQFSEKIVKLGVLLPADENQVFSLGKVLPIIEMAIPAVTGSDGPLPGWTILVDYRDTRCSSVEGPLAAFEFYVHQAADAFIGPGCEYVIAPVARYAGPWGIPVLTAGAQAEAFGYKEPSYSTLTRMMGSYTQAAVAIRKVFEKIRENSFVFCTSPAAYRSDMLFFLENHLLILTWAAVYPVINLNIKQRYPIGLPCESVTRGKFLVHEFKWRRLSMFYHNYDPASGKGNSPCFMTLSAVVTVLKKNNKGDNIATTIPFDENNITTTKIKELLQKLSKHSRIPKCTNTTRKTPDKVFFRISSDAKIRKQWCKVMRRDNISPKSCLYCCEDHFNVKEDTENYIEYNLMKEQGENKGVLPHIFLCQKRRMPLPKERMAVVKMQRLTLVNEALSSEIAIKSSVSEPSQRSDHEVSPSTSHTNVCDQPGCSTSRIGCDDLQVELSTSHIEKTLHCDKAVQVNIKPNYRSKGVNALPPNKAVMADRGFKDLSCLLEAKRCTLIRPPSVSKSTPSTKNEVKLSKRIAALRIHVERSNFNDNWICIAFTPLISALVKSGFDAKYAVIMKASIFGRLSDCALTKPASVIVLDSLQILTKLHYNQHKNTVVVVCANPSTVREIMLAADDLNMVSSGEYVFFNIELFSNLASASSKEPWKVEGDTDERNEKARRAYSAVLTVTSPAPEKKEYLEFSDQLTKPLFVYECTSINIDTLSSGRHFEVKVLAATKYNYTFGKGEVVSTFVAAFYDAVLLYALALNDTLRDVEDPRGPLDGAAVIRKMWNRTFQGITGEVDINSNGDRVASYSLLDMNPNTSQFQVPEA</sequence>